<protein>
    <submittedName>
        <fullName evidence="6">Putative tubulin-specific chaperone b (Tubulin folding cofactor b)</fullName>
    </submittedName>
</protein>
<dbReference type="Gene3D" id="3.10.20.90">
    <property type="entry name" value="Phosphatidylinositol 3-kinase Catalytic Subunit, Chain A, domain 1"/>
    <property type="match status" value="1"/>
</dbReference>
<comment type="caution">
    <text evidence="6">The sequence shown here is derived from an EMBL/GenBank/DDBJ whole genome shotgun (WGS) entry which is preliminary data.</text>
</comment>
<dbReference type="GO" id="GO:0005938">
    <property type="term" value="C:cell cortex"/>
    <property type="evidence" value="ECO:0007669"/>
    <property type="project" value="TreeGrafter"/>
</dbReference>
<dbReference type="GO" id="GO:0031122">
    <property type="term" value="P:cytoplasmic microtubule organization"/>
    <property type="evidence" value="ECO:0007669"/>
    <property type="project" value="TreeGrafter"/>
</dbReference>
<evidence type="ECO:0000256" key="1">
    <source>
        <dbReference type="ARBA" id="ARBA00004496"/>
    </source>
</evidence>
<evidence type="ECO:0000256" key="4">
    <source>
        <dbReference type="ARBA" id="ARBA00025779"/>
    </source>
</evidence>
<dbReference type="EMBL" id="SNSC02000011">
    <property type="protein sequence ID" value="TID20264.1"/>
    <property type="molecule type" value="Genomic_DNA"/>
</dbReference>
<dbReference type="GO" id="GO:0051010">
    <property type="term" value="F:microtubule plus-end binding"/>
    <property type="evidence" value="ECO:0007669"/>
    <property type="project" value="TreeGrafter"/>
</dbReference>
<evidence type="ECO:0000256" key="3">
    <source>
        <dbReference type="ARBA" id="ARBA00023186"/>
    </source>
</evidence>
<organism evidence="6 7">
    <name type="scientific">Venturia nashicola</name>
    <dbReference type="NCBI Taxonomy" id="86259"/>
    <lineage>
        <taxon>Eukaryota</taxon>
        <taxon>Fungi</taxon>
        <taxon>Dikarya</taxon>
        <taxon>Ascomycota</taxon>
        <taxon>Pezizomycotina</taxon>
        <taxon>Dothideomycetes</taxon>
        <taxon>Pleosporomycetidae</taxon>
        <taxon>Venturiales</taxon>
        <taxon>Venturiaceae</taxon>
        <taxon>Venturia</taxon>
    </lineage>
</organism>
<feature type="domain" description="CAP-Gly" evidence="5">
    <location>
        <begin position="183"/>
        <end position="237"/>
    </location>
</feature>
<evidence type="ECO:0000313" key="7">
    <source>
        <dbReference type="Proteomes" id="UP000298493"/>
    </source>
</evidence>
<dbReference type="InterPro" id="IPR029071">
    <property type="entry name" value="Ubiquitin-like_domsf"/>
</dbReference>
<keyword evidence="7" id="KW-1185">Reference proteome</keyword>
<dbReference type="GO" id="GO:0005634">
    <property type="term" value="C:nucleus"/>
    <property type="evidence" value="ECO:0007669"/>
    <property type="project" value="TreeGrafter"/>
</dbReference>
<dbReference type="Gene3D" id="2.30.30.190">
    <property type="entry name" value="CAP Gly-rich-like domain"/>
    <property type="match status" value="1"/>
</dbReference>
<dbReference type="GO" id="GO:0035371">
    <property type="term" value="C:microtubule plus-end"/>
    <property type="evidence" value="ECO:0007669"/>
    <property type="project" value="TreeGrafter"/>
</dbReference>
<dbReference type="SUPFAM" id="SSF74924">
    <property type="entry name" value="Cap-Gly domain"/>
    <property type="match status" value="1"/>
</dbReference>
<keyword evidence="2" id="KW-0963">Cytoplasm</keyword>
<dbReference type="PROSITE" id="PS50245">
    <property type="entry name" value="CAP_GLY_2"/>
    <property type="match status" value="1"/>
</dbReference>
<evidence type="ECO:0000313" key="6">
    <source>
        <dbReference type="EMBL" id="TID20264.1"/>
    </source>
</evidence>
<dbReference type="InterPro" id="IPR000938">
    <property type="entry name" value="CAP-Gly_domain"/>
</dbReference>
<dbReference type="SMART" id="SM01052">
    <property type="entry name" value="CAP_GLY"/>
    <property type="match status" value="1"/>
</dbReference>
<sequence length="259" mass="28360">MSAPQTSSDIPLLIKSANSASERRVTPAWTIAHLKTRLEPITGIPASAQGLSLRIGSQDAVPIQAADEESFQLHSFNLQPYAELFVTDTRPPGSRTDYTDVSKVEKYVMPAQEYETLPNSVLAWKKNQKLGRFDPNAPDVEQQKIKALEREIEERGITLNARARLLPANDARLGTVSYIGPIPQIPGSLGSWIGITLDEPTGKNDGSISSKGKEGEDGFVGGARYFQCLPKCGVFVRPERVEIGEFPAADDFGEEMEEM</sequence>
<dbReference type="SUPFAM" id="SSF54236">
    <property type="entry name" value="Ubiquitin-like"/>
    <property type="match status" value="1"/>
</dbReference>
<dbReference type="Pfam" id="PF01302">
    <property type="entry name" value="CAP_GLY"/>
    <property type="match status" value="1"/>
</dbReference>
<proteinExistence type="inferred from homology"/>
<dbReference type="InterPro" id="IPR000626">
    <property type="entry name" value="Ubiquitin-like_dom"/>
</dbReference>
<dbReference type="PANTHER" id="PTHR18916:SF85">
    <property type="entry name" value="TUBULIN-FOLDING COFACTOR B"/>
    <property type="match status" value="1"/>
</dbReference>
<evidence type="ECO:0000259" key="5">
    <source>
        <dbReference type="PROSITE" id="PS50245"/>
    </source>
</evidence>
<gene>
    <name evidence="6" type="ORF">E6O75_ATG07724</name>
</gene>
<dbReference type="AlphaFoldDB" id="A0A4Z1PCK5"/>
<dbReference type="Proteomes" id="UP000298493">
    <property type="component" value="Unassembled WGS sequence"/>
</dbReference>
<reference evidence="6 7" key="1">
    <citation type="submission" date="2019-04" db="EMBL/GenBank/DDBJ databases">
        <title>High contiguity whole genome sequence and gene annotation resource for two Venturia nashicola isolates.</title>
        <authorList>
            <person name="Prokchorchik M."/>
            <person name="Won K."/>
            <person name="Lee Y."/>
            <person name="Choi E.D."/>
            <person name="Segonzac C."/>
            <person name="Sohn K.H."/>
        </authorList>
    </citation>
    <scope>NUCLEOTIDE SEQUENCE [LARGE SCALE GENOMIC DNA]</scope>
    <source>
        <strain evidence="6 7">PRI2</strain>
    </source>
</reference>
<comment type="similarity">
    <text evidence="4">Belongs to the TBCB family.</text>
</comment>
<accession>A0A4Z1PCK5</accession>
<dbReference type="STRING" id="86259.A0A4Z1PCK5"/>
<dbReference type="Pfam" id="PF14560">
    <property type="entry name" value="Ubiquitin_2"/>
    <property type="match status" value="1"/>
</dbReference>
<keyword evidence="3" id="KW-0143">Chaperone</keyword>
<comment type="subcellular location">
    <subcellularLocation>
        <location evidence="1">Cytoplasm</location>
    </subcellularLocation>
</comment>
<evidence type="ECO:0000256" key="2">
    <source>
        <dbReference type="ARBA" id="ARBA00022490"/>
    </source>
</evidence>
<name>A0A4Z1PCK5_9PEZI</name>
<dbReference type="InterPro" id="IPR036859">
    <property type="entry name" value="CAP-Gly_dom_sf"/>
</dbReference>
<dbReference type="PANTHER" id="PTHR18916">
    <property type="entry name" value="DYNACTIN 1-RELATED MICROTUBULE-BINDING"/>
    <property type="match status" value="1"/>
</dbReference>